<organism evidence="1 2">
    <name type="scientific">Ancylostoma ceylanicum</name>
    <dbReference type="NCBI Taxonomy" id="53326"/>
    <lineage>
        <taxon>Eukaryota</taxon>
        <taxon>Metazoa</taxon>
        <taxon>Ecdysozoa</taxon>
        <taxon>Nematoda</taxon>
        <taxon>Chromadorea</taxon>
        <taxon>Rhabditida</taxon>
        <taxon>Rhabditina</taxon>
        <taxon>Rhabditomorpha</taxon>
        <taxon>Strongyloidea</taxon>
        <taxon>Ancylostomatidae</taxon>
        <taxon>Ancylostomatinae</taxon>
        <taxon>Ancylostoma</taxon>
    </lineage>
</organism>
<evidence type="ECO:0000313" key="2">
    <source>
        <dbReference type="Proteomes" id="UP000024635"/>
    </source>
</evidence>
<gene>
    <name evidence="1" type="primary">Acey_s0013.g2162</name>
    <name evidence="1" type="ORF">Y032_0013g2162</name>
</gene>
<dbReference type="EMBL" id="JARK01001349">
    <property type="protein sequence ID" value="EYC24895.1"/>
    <property type="molecule type" value="Genomic_DNA"/>
</dbReference>
<protein>
    <submittedName>
        <fullName evidence="1">Uncharacterized protein</fullName>
    </submittedName>
</protein>
<dbReference type="InterPro" id="IPR035126">
    <property type="entry name" value="SCVP"/>
</dbReference>
<comment type="caution">
    <text evidence="1">The sequence shown here is derived from an EMBL/GenBank/DDBJ whole genome shotgun (WGS) entry which is preliminary data.</text>
</comment>
<reference evidence="2" key="1">
    <citation type="journal article" date="2015" name="Nat. Genet.">
        <title>The genome and transcriptome of the zoonotic hookworm Ancylostoma ceylanicum identify infection-specific gene families.</title>
        <authorList>
            <person name="Schwarz E.M."/>
            <person name="Hu Y."/>
            <person name="Antoshechkin I."/>
            <person name="Miller M.M."/>
            <person name="Sternberg P.W."/>
            <person name="Aroian R.V."/>
        </authorList>
    </citation>
    <scope>NUCLEOTIDE SEQUENCE</scope>
    <source>
        <strain evidence="2">HY135</strain>
    </source>
</reference>
<dbReference type="Pfam" id="PF17619">
    <property type="entry name" value="SCVP"/>
    <property type="match status" value="2"/>
</dbReference>
<keyword evidence="2" id="KW-1185">Reference proteome</keyword>
<accession>A0A016VBT2</accession>
<sequence>MLLSSHNTVTACPPGGNQPATIALFTDSDYNPANYNYFKSVAIKLLRESLARYGITYVDGFTTITPRSSRHGKVIIDVYVPTGVNCDTACPPDASQSATIALFTNSDYNPADYNYYKTTATNLLRQSLARFGIPYVDGFTTITPRSSRHGKVIIDVYVPTGVNCDTLPGFVKEMVQRSMMVTGAGLRCGNNPNVIYVDKD</sequence>
<proteinExistence type="predicted"/>
<evidence type="ECO:0000313" key="1">
    <source>
        <dbReference type="EMBL" id="EYC24895.1"/>
    </source>
</evidence>
<dbReference type="AlphaFoldDB" id="A0A016VBT2"/>
<dbReference type="Proteomes" id="UP000024635">
    <property type="component" value="Unassembled WGS sequence"/>
</dbReference>
<name>A0A016VBT2_9BILA</name>